<dbReference type="Pfam" id="PF08220">
    <property type="entry name" value="HTH_DeoR"/>
    <property type="match status" value="1"/>
</dbReference>
<dbReference type="GO" id="GO:0003677">
    <property type="term" value="F:DNA binding"/>
    <property type="evidence" value="ECO:0007669"/>
    <property type="project" value="UniProtKB-KW"/>
</dbReference>
<comment type="caution">
    <text evidence="4">The sequence shown here is derived from an EMBL/GenBank/DDBJ whole genome shotgun (WGS) entry which is preliminary data.</text>
</comment>
<feature type="domain" description="HTH deoR-type" evidence="3">
    <location>
        <begin position="3"/>
        <end position="58"/>
    </location>
</feature>
<accession>A0ABW4LUG8</accession>
<keyword evidence="1" id="KW-0805">Transcription regulation</keyword>
<dbReference type="PANTHER" id="PTHR30363">
    <property type="entry name" value="HTH-TYPE TRANSCRIPTIONAL REGULATOR SRLR-RELATED"/>
    <property type="match status" value="1"/>
</dbReference>
<reference evidence="5" key="1">
    <citation type="journal article" date="2019" name="Int. J. Syst. Evol. Microbiol.">
        <title>The Global Catalogue of Microorganisms (GCM) 10K type strain sequencing project: providing services to taxonomists for standard genome sequencing and annotation.</title>
        <authorList>
            <consortium name="The Broad Institute Genomics Platform"/>
            <consortium name="The Broad Institute Genome Sequencing Center for Infectious Disease"/>
            <person name="Wu L."/>
            <person name="Ma J."/>
        </authorList>
    </citation>
    <scope>NUCLEOTIDE SEQUENCE [LARGE SCALE GENOMIC DNA]</scope>
    <source>
        <strain evidence="5">CCUG 49339</strain>
    </source>
</reference>
<dbReference type="InterPro" id="IPR014036">
    <property type="entry name" value="DeoR-like_C"/>
</dbReference>
<dbReference type="Proteomes" id="UP001597214">
    <property type="component" value="Unassembled WGS sequence"/>
</dbReference>
<dbReference type="SMART" id="SM01134">
    <property type="entry name" value="DeoRC"/>
    <property type="match status" value="1"/>
</dbReference>
<dbReference type="EMBL" id="JBHUEM010000046">
    <property type="protein sequence ID" value="MFD1738772.1"/>
    <property type="molecule type" value="Genomic_DNA"/>
</dbReference>
<protein>
    <submittedName>
        <fullName evidence="4">DeoR/GlpR family DNA-binding transcription regulator</fullName>
    </submittedName>
</protein>
<evidence type="ECO:0000313" key="5">
    <source>
        <dbReference type="Proteomes" id="UP001597214"/>
    </source>
</evidence>
<dbReference type="SUPFAM" id="SSF100950">
    <property type="entry name" value="NagB/RpiA/CoA transferase-like"/>
    <property type="match status" value="1"/>
</dbReference>
<name>A0ABW4LUG8_9BACI</name>
<sequence>MLAEERRQQILEWIRKEGKVIAKDLSEKFEMSIDSIRRDLTIMEDQGLLKKTYGGAILNTPSPKVRTLPMPDSNRYGESAAHQDAISKKAASFINHHDTVFIGGAGIQYGMLKHLPTDFPFTVITNSIKIAEDIRKLENITSYLIGGRLRFESSGIIDTLAIEMISKFTIDTCFLTGGGITENGISTATPEGAAFTRAVSKVSRQRICLAPHEKMGHQMFVVSIPIETIDIMITDIEASETTIQHIQRRKVKVTFANKQDTKEV</sequence>
<dbReference type="SUPFAM" id="SSF46785">
    <property type="entry name" value="Winged helix' DNA-binding domain"/>
    <property type="match status" value="1"/>
</dbReference>
<dbReference type="PANTHER" id="PTHR30363:SF51">
    <property type="entry name" value="HTH-TYPE TRANSCRIPTIONAL REPRESSOR GLCR"/>
    <property type="match status" value="1"/>
</dbReference>
<dbReference type="Gene3D" id="1.10.10.10">
    <property type="entry name" value="Winged helix-like DNA-binding domain superfamily/Winged helix DNA-binding domain"/>
    <property type="match status" value="1"/>
</dbReference>
<dbReference type="InterPro" id="IPR037171">
    <property type="entry name" value="NagB/RpiA_transferase-like"/>
</dbReference>
<keyword evidence="2" id="KW-0804">Transcription</keyword>
<dbReference type="PROSITE" id="PS51000">
    <property type="entry name" value="HTH_DEOR_2"/>
    <property type="match status" value="1"/>
</dbReference>
<keyword evidence="5" id="KW-1185">Reference proteome</keyword>
<evidence type="ECO:0000259" key="3">
    <source>
        <dbReference type="PROSITE" id="PS51000"/>
    </source>
</evidence>
<dbReference type="SMART" id="SM00420">
    <property type="entry name" value="HTH_DEOR"/>
    <property type="match status" value="1"/>
</dbReference>
<dbReference type="InterPro" id="IPR001034">
    <property type="entry name" value="DeoR_HTH"/>
</dbReference>
<evidence type="ECO:0000313" key="4">
    <source>
        <dbReference type="EMBL" id="MFD1738772.1"/>
    </source>
</evidence>
<organism evidence="4 5">
    <name type="scientific">Bacillus salitolerans</name>
    <dbReference type="NCBI Taxonomy" id="1437434"/>
    <lineage>
        <taxon>Bacteria</taxon>
        <taxon>Bacillati</taxon>
        <taxon>Bacillota</taxon>
        <taxon>Bacilli</taxon>
        <taxon>Bacillales</taxon>
        <taxon>Bacillaceae</taxon>
        <taxon>Bacillus</taxon>
    </lineage>
</organism>
<evidence type="ECO:0000256" key="2">
    <source>
        <dbReference type="ARBA" id="ARBA00023163"/>
    </source>
</evidence>
<keyword evidence="4" id="KW-0238">DNA-binding</keyword>
<evidence type="ECO:0000256" key="1">
    <source>
        <dbReference type="ARBA" id="ARBA00023015"/>
    </source>
</evidence>
<proteinExistence type="predicted"/>
<dbReference type="InterPro" id="IPR050313">
    <property type="entry name" value="Carb_Metab_HTH_regulators"/>
</dbReference>
<dbReference type="Pfam" id="PF00455">
    <property type="entry name" value="DeoRC"/>
    <property type="match status" value="1"/>
</dbReference>
<dbReference type="InterPro" id="IPR036390">
    <property type="entry name" value="WH_DNA-bd_sf"/>
</dbReference>
<dbReference type="RefSeq" id="WP_377929992.1">
    <property type="nucleotide sequence ID" value="NZ_JBHUEM010000046.1"/>
</dbReference>
<dbReference type="PRINTS" id="PR00037">
    <property type="entry name" value="HTHLACR"/>
</dbReference>
<gene>
    <name evidence="4" type="ORF">ACFSCX_19835</name>
</gene>
<dbReference type="InterPro" id="IPR036388">
    <property type="entry name" value="WH-like_DNA-bd_sf"/>
</dbReference>